<dbReference type="Proteomes" id="UP000032749">
    <property type="component" value="Chromosome"/>
</dbReference>
<evidence type="ECO:0000259" key="6">
    <source>
        <dbReference type="Pfam" id="PF00588"/>
    </source>
</evidence>
<dbReference type="InterPro" id="IPR029028">
    <property type="entry name" value="Alpha/beta_knot_MTases"/>
</dbReference>
<dbReference type="GO" id="GO:0003723">
    <property type="term" value="F:RNA binding"/>
    <property type="evidence" value="ECO:0007669"/>
    <property type="project" value="InterPro"/>
</dbReference>
<feature type="region of interest" description="Disordered" evidence="5">
    <location>
        <begin position="149"/>
        <end position="168"/>
    </location>
</feature>
<dbReference type="PATRIC" id="fig|698738.3.peg.3619"/>
<proteinExistence type="inferred from homology"/>
<keyword evidence="3 7" id="KW-0808">Transferase</keyword>
<dbReference type="STRING" id="698738.OLEAN_C34770"/>
<keyword evidence="8" id="KW-1185">Reference proteome</keyword>
<dbReference type="InterPro" id="IPR004384">
    <property type="entry name" value="RNA_MeTrfase_TrmJ/LasT"/>
</dbReference>
<dbReference type="KEGG" id="oai:OLEAN_C34770"/>
<sequence length="168" mass="18265">MSHFNVTLGLSNPKSPTNVGAVLRAAGCFQADSILYTGVRYDRAAAFCTDTQSQSKNIPLTGVSCLLESAPRDAKIVVIELAENAESLASFVHPDNAFYIFGPEDGTVKQKVVNNADSVVYIPTHGCLNLAATVNIVLYDRLAKSHQPKEGNELIRQSRDMNNRLKVK</sequence>
<evidence type="ECO:0000313" key="8">
    <source>
        <dbReference type="Proteomes" id="UP000032749"/>
    </source>
</evidence>
<dbReference type="PANTHER" id="PTHR42786:SF6">
    <property type="entry name" value="TRNA_RRNA METHYLTRANSFERASE SPOU TYPE DOMAIN-CONTAINING PROTEIN"/>
    <property type="match status" value="1"/>
</dbReference>
<dbReference type="GO" id="GO:0008173">
    <property type="term" value="F:RNA methyltransferase activity"/>
    <property type="evidence" value="ECO:0007669"/>
    <property type="project" value="InterPro"/>
</dbReference>
<feature type="domain" description="tRNA/rRNA methyltransferase SpoU type" evidence="6">
    <location>
        <begin position="6"/>
        <end position="139"/>
    </location>
</feature>
<dbReference type="GO" id="GO:0005829">
    <property type="term" value="C:cytosol"/>
    <property type="evidence" value="ECO:0007669"/>
    <property type="project" value="TreeGrafter"/>
</dbReference>
<evidence type="ECO:0000256" key="5">
    <source>
        <dbReference type="SAM" id="MobiDB-lite"/>
    </source>
</evidence>
<dbReference type="OrthoDB" id="4578643at2"/>
<dbReference type="CDD" id="cd18098">
    <property type="entry name" value="SpoU-like"/>
    <property type="match status" value="1"/>
</dbReference>
<gene>
    <name evidence="7" type="ORF">OLEAN_C34770</name>
</gene>
<evidence type="ECO:0000256" key="4">
    <source>
        <dbReference type="ARBA" id="ARBA00022691"/>
    </source>
</evidence>
<dbReference type="SUPFAM" id="SSF75217">
    <property type="entry name" value="alpha/beta knot"/>
    <property type="match status" value="1"/>
</dbReference>
<organism evidence="7 8">
    <name type="scientific">Oleispira antarctica RB-8</name>
    <dbReference type="NCBI Taxonomy" id="698738"/>
    <lineage>
        <taxon>Bacteria</taxon>
        <taxon>Pseudomonadati</taxon>
        <taxon>Pseudomonadota</taxon>
        <taxon>Gammaproteobacteria</taxon>
        <taxon>Oceanospirillales</taxon>
        <taxon>Oceanospirillaceae</taxon>
        <taxon>Oleispira</taxon>
    </lineage>
</organism>
<protein>
    <submittedName>
        <fullName evidence="7">23S rRNA methyltransferase</fullName>
    </submittedName>
</protein>
<keyword evidence="4" id="KW-0949">S-adenosyl-L-methionine</keyword>
<dbReference type="HOGENOM" id="CLU_095692_0_0_6"/>
<dbReference type="AlphaFoldDB" id="R4YU82"/>
<dbReference type="Gene3D" id="3.40.1280.10">
    <property type="match status" value="1"/>
</dbReference>
<evidence type="ECO:0000256" key="2">
    <source>
        <dbReference type="ARBA" id="ARBA00022603"/>
    </source>
</evidence>
<reference evidence="7 8" key="1">
    <citation type="journal article" date="2013" name="Nat. Commun.">
        <title>Genome sequence and functional genomic analysis of the oil-degrading bacterium Oleispira antarctica.</title>
        <authorList>
            <person name="Kube M."/>
            <person name="Chernikova T.N."/>
            <person name="Al-Ramahi Y."/>
            <person name="Beloqui A."/>
            <person name="Lopez-Cortez N."/>
            <person name="Guazzaroni M.E."/>
            <person name="Heipieper H.J."/>
            <person name="Klages S."/>
            <person name="Kotsyurbenko O.R."/>
            <person name="Langer I."/>
            <person name="Nechitaylo T.Y."/>
            <person name="Lunsdorf H."/>
            <person name="Fernandez M."/>
            <person name="Juarez S."/>
            <person name="Ciordia S."/>
            <person name="Singer A."/>
            <person name="Kagan O."/>
            <person name="Egorova O."/>
            <person name="Petit P.A."/>
            <person name="Stogios P."/>
            <person name="Kim Y."/>
            <person name="Tchigvintsev A."/>
            <person name="Flick R."/>
            <person name="Denaro R."/>
            <person name="Genovese M."/>
            <person name="Albar J.P."/>
            <person name="Reva O.N."/>
            <person name="Martinez-Gomariz M."/>
            <person name="Tran H."/>
            <person name="Ferrer M."/>
            <person name="Savchenko A."/>
            <person name="Yakunin A.F."/>
            <person name="Yakimov M.M."/>
            <person name="Golyshina O.V."/>
            <person name="Reinhardt R."/>
            <person name="Golyshin P.N."/>
        </authorList>
    </citation>
    <scope>NUCLEOTIDE SEQUENCE [LARGE SCALE GENOMIC DNA]</scope>
</reference>
<accession>R4YU82</accession>
<evidence type="ECO:0000256" key="3">
    <source>
        <dbReference type="ARBA" id="ARBA00022679"/>
    </source>
</evidence>
<name>R4YU82_OLEAN</name>
<dbReference type="InterPro" id="IPR001537">
    <property type="entry name" value="SpoU_MeTrfase"/>
</dbReference>
<evidence type="ECO:0000313" key="7">
    <source>
        <dbReference type="EMBL" id="CCK77653.1"/>
    </source>
</evidence>
<evidence type="ECO:0000256" key="1">
    <source>
        <dbReference type="ARBA" id="ARBA00007228"/>
    </source>
</evidence>
<dbReference type="InterPro" id="IPR029026">
    <property type="entry name" value="tRNA_m1G_MTases_N"/>
</dbReference>
<dbReference type="PANTHER" id="PTHR42786">
    <property type="entry name" value="TRNA/RRNA METHYLTRANSFERASE"/>
    <property type="match status" value="1"/>
</dbReference>
<comment type="similarity">
    <text evidence="1">Belongs to the class IV-like SAM-binding methyltransferase superfamily. RNA methyltransferase TrmH family.</text>
</comment>
<keyword evidence="2 7" id="KW-0489">Methyltransferase</keyword>
<dbReference type="Pfam" id="PF00588">
    <property type="entry name" value="SpoU_methylase"/>
    <property type="match status" value="1"/>
</dbReference>
<dbReference type="EMBL" id="FO203512">
    <property type="protein sequence ID" value="CCK77653.1"/>
    <property type="molecule type" value="Genomic_DNA"/>
</dbReference>
<dbReference type="GO" id="GO:0002128">
    <property type="term" value="P:tRNA nucleoside ribose methylation"/>
    <property type="evidence" value="ECO:0007669"/>
    <property type="project" value="TreeGrafter"/>
</dbReference>